<dbReference type="EMBL" id="GBRH01191523">
    <property type="protein sequence ID" value="JAE06373.1"/>
    <property type="molecule type" value="Transcribed_RNA"/>
</dbReference>
<proteinExistence type="predicted"/>
<accession>A0A0A9FDM6</accession>
<protein>
    <submittedName>
        <fullName evidence="2">Uncharacterized protein</fullName>
    </submittedName>
</protein>
<organism evidence="2">
    <name type="scientific">Arundo donax</name>
    <name type="common">Giant reed</name>
    <name type="synonym">Donax arundinaceus</name>
    <dbReference type="NCBI Taxonomy" id="35708"/>
    <lineage>
        <taxon>Eukaryota</taxon>
        <taxon>Viridiplantae</taxon>
        <taxon>Streptophyta</taxon>
        <taxon>Embryophyta</taxon>
        <taxon>Tracheophyta</taxon>
        <taxon>Spermatophyta</taxon>
        <taxon>Magnoliopsida</taxon>
        <taxon>Liliopsida</taxon>
        <taxon>Poales</taxon>
        <taxon>Poaceae</taxon>
        <taxon>PACMAD clade</taxon>
        <taxon>Arundinoideae</taxon>
        <taxon>Arundineae</taxon>
        <taxon>Arundo</taxon>
    </lineage>
</organism>
<evidence type="ECO:0000256" key="1">
    <source>
        <dbReference type="SAM" id="Phobius"/>
    </source>
</evidence>
<keyword evidence="1" id="KW-1133">Transmembrane helix</keyword>
<reference evidence="2" key="2">
    <citation type="journal article" date="2015" name="Data Brief">
        <title>Shoot transcriptome of the giant reed, Arundo donax.</title>
        <authorList>
            <person name="Barrero R.A."/>
            <person name="Guerrero F.D."/>
            <person name="Moolhuijzen P."/>
            <person name="Goolsby J.A."/>
            <person name="Tidwell J."/>
            <person name="Bellgard S.E."/>
            <person name="Bellgard M.I."/>
        </authorList>
    </citation>
    <scope>NUCLEOTIDE SEQUENCE</scope>
    <source>
        <tissue evidence="2">Shoot tissue taken approximately 20 cm above the soil surface</tissue>
    </source>
</reference>
<keyword evidence="1" id="KW-0812">Transmembrane</keyword>
<dbReference type="AlphaFoldDB" id="A0A0A9FDM6"/>
<reference evidence="2" key="1">
    <citation type="submission" date="2014-09" db="EMBL/GenBank/DDBJ databases">
        <authorList>
            <person name="Magalhaes I.L.F."/>
            <person name="Oliveira U."/>
            <person name="Santos F.R."/>
            <person name="Vidigal T.H.D.A."/>
            <person name="Brescovit A.D."/>
            <person name="Santos A.J."/>
        </authorList>
    </citation>
    <scope>NUCLEOTIDE SEQUENCE</scope>
    <source>
        <tissue evidence="2">Shoot tissue taken approximately 20 cm above the soil surface</tissue>
    </source>
</reference>
<evidence type="ECO:0000313" key="2">
    <source>
        <dbReference type="EMBL" id="JAE06373.1"/>
    </source>
</evidence>
<sequence length="37" mass="4449">MLGIRSHNQLLTRRCTSICFIFYLFIQFAENFSAFFL</sequence>
<feature type="transmembrane region" description="Helical" evidence="1">
    <location>
        <begin position="12"/>
        <end position="29"/>
    </location>
</feature>
<name>A0A0A9FDM6_ARUDO</name>
<keyword evidence="1" id="KW-0472">Membrane</keyword>